<feature type="transmembrane region" description="Helical" evidence="1">
    <location>
        <begin position="9"/>
        <end position="31"/>
    </location>
</feature>
<sequence length="102" mass="11582">MKRDTTKQIVLLVIIIGIIICVATIIINTGLRQRIEYYESSQGIFVRAINNSAEKEYRELIEERNAMLMIGLLGFIISIGGYGIYRGMISKDYAETMENNDS</sequence>
<gene>
    <name evidence="2" type="ordered locus">Smar_0941</name>
</gene>
<keyword evidence="1" id="KW-1133">Transmembrane helix</keyword>
<keyword evidence="1" id="KW-0472">Membrane</keyword>
<dbReference type="AlphaFoldDB" id="A3DN30"/>
<dbReference type="RefSeq" id="WP_011839231.1">
    <property type="nucleotide sequence ID" value="NC_009033.1"/>
</dbReference>
<dbReference type="KEGG" id="smr:Smar_0941"/>
<organism evidence="2 3">
    <name type="scientific">Staphylothermus marinus (strain ATCC 43588 / DSM 3639 / JCM 9404 / F1)</name>
    <dbReference type="NCBI Taxonomy" id="399550"/>
    <lineage>
        <taxon>Archaea</taxon>
        <taxon>Thermoproteota</taxon>
        <taxon>Thermoprotei</taxon>
        <taxon>Desulfurococcales</taxon>
        <taxon>Desulfurococcaceae</taxon>
        <taxon>Staphylothermus</taxon>
    </lineage>
</organism>
<keyword evidence="1" id="KW-0812">Transmembrane</keyword>
<protein>
    <submittedName>
        <fullName evidence="2">Uncharacterized protein</fullName>
    </submittedName>
</protein>
<evidence type="ECO:0000313" key="2">
    <source>
        <dbReference type="EMBL" id="ABN70040.1"/>
    </source>
</evidence>
<dbReference type="GeneID" id="4907675"/>
<name>A3DN30_STAMF</name>
<evidence type="ECO:0000313" key="3">
    <source>
        <dbReference type="Proteomes" id="UP000000254"/>
    </source>
</evidence>
<accession>A3DN30</accession>
<evidence type="ECO:0000256" key="1">
    <source>
        <dbReference type="SAM" id="Phobius"/>
    </source>
</evidence>
<keyword evidence="3" id="KW-1185">Reference proteome</keyword>
<reference evidence="2 3" key="2">
    <citation type="journal article" date="2009" name="Stand. Genomic Sci.">
        <title>Complete genome sequence of Staphylothermus marinus Stetter and Fiala 1986 type strain F1.</title>
        <authorList>
            <person name="Anderson I.J."/>
            <person name="Sun H."/>
            <person name="Lapidus A."/>
            <person name="Copeland A."/>
            <person name="Glavina Del Rio T."/>
            <person name="Tice H."/>
            <person name="Dalin E."/>
            <person name="Lucas S."/>
            <person name="Barry K."/>
            <person name="Land M."/>
            <person name="Richardson P."/>
            <person name="Huber H."/>
            <person name="Kyrpides N.C."/>
        </authorList>
    </citation>
    <scope>NUCLEOTIDE SEQUENCE [LARGE SCALE GENOMIC DNA]</scope>
    <source>
        <strain evidence="3">ATCC 43588 / DSM 3639 / JCM 9404 / F1</strain>
    </source>
</reference>
<dbReference type="EMBL" id="CP000575">
    <property type="protein sequence ID" value="ABN70040.1"/>
    <property type="molecule type" value="Genomic_DNA"/>
</dbReference>
<dbReference type="Proteomes" id="UP000000254">
    <property type="component" value="Chromosome"/>
</dbReference>
<feature type="transmembrane region" description="Helical" evidence="1">
    <location>
        <begin position="66"/>
        <end position="85"/>
    </location>
</feature>
<dbReference type="HOGENOM" id="CLU_2406485_0_0_2"/>
<proteinExistence type="predicted"/>
<dbReference type="eggNOG" id="arCOG12423">
    <property type="taxonomic scope" value="Archaea"/>
</dbReference>
<reference evidence="3" key="1">
    <citation type="journal article" date="2009" name="BMC Genomics">
        <title>The complete genome sequence of Staphylothermus marinus reveals differences in sulfur metabolism among heterotrophic Crenarchaeota.</title>
        <authorList>
            <person name="Anderson I.J."/>
            <person name="Dharmarajan L."/>
            <person name="Rodriguez J."/>
            <person name="Hooper S."/>
            <person name="Porat I."/>
            <person name="Ulrich L.E."/>
            <person name="Elkins J.G."/>
            <person name="Mavromatis K."/>
            <person name="Sun H."/>
            <person name="Land M."/>
            <person name="Lapidus A."/>
            <person name="Lucas S."/>
            <person name="Barry K."/>
            <person name="Huber H."/>
            <person name="Zhulin I.B."/>
            <person name="Whitman W.B."/>
            <person name="Mukhopadhyay B."/>
            <person name="Woese C."/>
            <person name="Bristow J."/>
            <person name="Kyrpides N."/>
        </authorList>
    </citation>
    <scope>NUCLEOTIDE SEQUENCE [LARGE SCALE GENOMIC DNA]</scope>
    <source>
        <strain evidence="3">ATCC 43588 / DSM 3639 / JCM 9404 / F1</strain>
    </source>
</reference>